<evidence type="ECO:0000313" key="4">
    <source>
        <dbReference type="EMBL" id="RQW10385.1"/>
    </source>
</evidence>
<evidence type="ECO:0000256" key="1">
    <source>
        <dbReference type="SAM" id="Coils"/>
    </source>
</evidence>
<keyword evidence="1" id="KW-0175">Coiled coil</keyword>
<reference evidence="4 5" key="1">
    <citation type="submission" date="2018-11" db="EMBL/GenBank/DDBJ databases">
        <title>Genome sequence of strain 7197.</title>
        <authorList>
            <person name="Gao J."/>
            <person name="Sun J."/>
        </authorList>
    </citation>
    <scope>NUCLEOTIDE SEQUENCE [LARGE SCALE GENOMIC DNA]</scope>
    <source>
        <strain evidence="4 5">7197</strain>
    </source>
</reference>
<evidence type="ECO:0000259" key="3">
    <source>
        <dbReference type="Pfam" id="PF10552"/>
    </source>
</evidence>
<dbReference type="InterPro" id="IPR018873">
    <property type="entry name" value="KilA-N_DNA-bd_domain"/>
</dbReference>
<organism evidence="4 5">
    <name type="scientific">Paenibacillus rhizophilus</name>
    <dbReference type="NCBI Taxonomy" id="1850366"/>
    <lineage>
        <taxon>Bacteria</taxon>
        <taxon>Bacillati</taxon>
        <taxon>Bacillota</taxon>
        <taxon>Bacilli</taxon>
        <taxon>Bacillales</taxon>
        <taxon>Paenibacillaceae</taxon>
        <taxon>Paenibacillus</taxon>
    </lineage>
</organism>
<dbReference type="Pfam" id="PF10543">
    <property type="entry name" value="ORF6N"/>
    <property type="match status" value="1"/>
</dbReference>
<dbReference type="InterPro" id="IPR018878">
    <property type="entry name" value="ORF6C_dom"/>
</dbReference>
<dbReference type="EMBL" id="RQPI01000009">
    <property type="protein sequence ID" value="RQW10385.1"/>
    <property type="molecule type" value="Genomic_DNA"/>
</dbReference>
<accession>A0A3N9P3K7</accession>
<name>A0A3N9P3K7_9BACL</name>
<evidence type="ECO:0000313" key="5">
    <source>
        <dbReference type="Proteomes" id="UP000282529"/>
    </source>
</evidence>
<evidence type="ECO:0008006" key="6">
    <source>
        <dbReference type="Google" id="ProtNLM"/>
    </source>
</evidence>
<dbReference type="Pfam" id="PF10552">
    <property type="entry name" value="ORF6C"/>
    <property type="match status" value="1"/>
</dbReference>
<dbReference type="RefSeq" id="WP_124696569.1">
    <property type="nucleotide sequence ID" value="NZ_JBHUFE010000036.1"/>
</dbReference>
<comment type="caution">
    <text evidence="4">The sequence shown here is derived from an EMBL/GenBank/DDBJ whole genome shotgun (WGS) entry which is preliminary data.</text>
</comment>
<feature type="coiled-coil region" evidence="1">
    <location>
        <begin position="130"/>
        <end position="157"/>
    </location>
</feature>
<keyword evidence="5" id="KW-1185">Reference proteome</keyword>
<dbReference type="OrthoDB" id="9812611at2"/>
<gene>
    <name evidence="4" type="ORF">EH198_16340</name>
</gene>
<feature type="domain" description="ORF6C" evidence="3">
    <location>
        <begin position="131"/>
        <end position="231"/>
    </location>
</feature>
<proteinExistence type="predicted"/>
<sequence>MNQLKVIEKNDIRVLTSEQLAESFGATVAKINYNFSYNKIRYEEGKHYFVLKGDELKDFKTDIEIPTSLKRVHTLYLWTAKGAFLHAKSLNTDKAWDAYSQLVDDYFNKTEQLQRANIPSPVPQTLEDIMIAQLMSMKELKAENEKLRREMSHLSLVVDGEVVLSKHQRSEIQQAVRRRQGELNKEGYENPHFKSIYTAVNDHFNVPSYNEIKRTDFEQALKIIAGWYPKKKEDAAG</sequence>
<feature type="domain" description="KilA-N DNA-binding" evidence="2">
    <location>
        <begin position="5"/>
        <end position="89"/>
    </location>
</feature>
<dbReference type="AlphaFoldDB" id="A0A3N9P3K7"/>
<protein>
    <recommendedName>
        <fullName evidence="6">KilA-N DNA-binding domain-containing protein</fullName>
    </recommendedName>
</protein>
<evidence type="ECO:0000259" key="2">
    <source>
        <dbReference type="Pfam" id="PF10543"/>
    </source>
</evidence>
<dbReference type="Proteomes" id="UP000282529">
    <property type="component" value="Unassembled WGS sequence"/>
</dbReference>